<dbReference type="CDD" id="cd05358">
    <property type="entry name" value="GlcDH_SDR_c"/>
    <property type="match status" value="1"/>
</dbReference>
<accession>A0A917Q4A2</accession>
<dbReference type="FunFam" id="3.40.50.720:FF:000084">
    <property type="entry name" value="Short-chain dehydrogenase reductase"/>
    <property type="match status" value="1"/>
</dbReference>
<dbReference type="PANTHER" id="PTHR42760:SF132">
    <property type="entry name" value="SHORT-CHAIN DEHYDROGENASE_REDUCTASE FAMILY PROTEIN"/>
    <property type="match status" value="1"/>
</dbReference>
<evidence type="ECO:0000313" key="2">
    <source>
        <dbReference type="EMBL" id="GGK19529.1"/>
    </source>
</evidence>
<protein>
    <submittedName>
        <fullName evidence="2">Glucose-1-dehydrogenase</fullName>
    </submittedName>
</protein>
<reference evidence="2 3" key="1">
    <citation type="journal article" date="2014" name="Int. J. Syst. Evol. Microbiol.">
        <title>Complete genome sequence of Corynebacterium casei LMG S-19264T (=DSM 44701T), isolated from a smear-ripened cheese.</title>
        <authorList>
            <consortium name="US DOE Joint Genome Institute (JGI-PGF)"/>
            <person name="Walter F."/>
            <person name="Albersmeier A."/>
            <person name="Kalinowski J."/>
            <person name="Ruckert C."/>
        </authorList>
    </citation>
    <scope>NUCLEOTIDE SEQUENCE [LARGE SCALE GENOMIC DNA]</scope>
    <source>
        <strain evidence="2 3">CGMCC 1.9161</strain>
    </source>
</reference>
<dbReference type="SUPFAM" id="SSF51735">
    <property type="entry name" value="NAD(P)-binding Rossmann-fold domains"/>
    <property type="match status" value="1"/>
</dbReference>
<dbReference type="PRINTS" id="PR00080">
    <property type="entry name" value="SDRFAMILY"/>
</dbReference>
<dbReference type="AlphaFoldDB" id="A0A917Q4A2"/>
<dbReference type="RefSeq" id="WP_188908715.1">
    <property type="nucleotide sequence ID" value="NZ_BMMF01000001.1"/>
</dbReference>
<dbReference type="PANTHER" id="PTHR42760">
    <property type="entry name" value="SHORT-CHAIN DEHYDROGENASES/REDUCTASES FAMILY MEMBER"/>
    <property type="match status" value="1"/>
</dbReference>
<dbReference type="EMBL" id="BMMF01000001">
    <property type="protein sequence ID" value="GGK19529.1"/>
    <property type="molecule type" value="Genomic_DNA"/>
</dbReference>
<proteinExistence type="inferred from homology"/>
<comment type="similarity">
    <text evidence="1">Belongs to the short-chain dehydrogenases/reductases (SDR) family.</text>
</comment>
<dbReference type="Pfam" id="PF13561">
    <property type="entry name" value="adh_short_C2"/>
    <property type="match status" value="1"/>
</dbReference>
<dbReference type="NCBIfam" id="NF005559">
    <property type="entry name" value="PRK07231.1"/>
    <property type="match status" value="1"/>
</dbReference>
<evidence type="ECO:0000256" key="1">
    <source>
        <dbReference type="ARBA" id="ARBA00006484"/>
    </source>
</evidence>
<dbReference type="Gene3D" id="3.40.50.720">
    <property type="entry name" value="NAD(P)-binding Rossmann-like Domain"/>
    <property type="match status" value="1"/>
</dbReference>
<dbReference type="GO" id="GO:0016616">
    <property type="term" value="F:oxidoreductase activity, acting on the CH-OH group of donors, NAD or NADP as acceptor"/>
    <property type="evidence" value="ECO:0007669"/>
    <property type="project" value="TreeGrafter"/>
</dbReference>
<organism evidence="2 3">
    <name type="scientific">Salinarimonas ramus</name>
    <dbReference type="NCBI Taxonomy" id="690164"/>
    <lineage>
        <taxon>Bacteria</taxon>
        <taxon>Pseudomonadati</taxon>
        <taxon>Pseudomonadota</taxon>
        <taxon>Alphaproteobacteria</taxon>
        <taxon>Hyphomicrobiales</taxon>
        <taxon>Salinarimonadaceae</taxon>
        <taxon>Salinarimonas</taxon>
    </lineage>
</organism>
<evidence type="ECO:0000313" key="3">
    <source>
        <dbReference type="Proteomes" id="UP000600449"/>
    </source>
</evidence>
<gene>
    <name evidence="2" type="ORF">GCM10011322_02820</name>
</gene>
<name>A0A917Q4A2_9HYPH</name>
<keyword evidence="3" id="KW-1185">Reference proteome</keyword>
<dbReference type="PROSITE" id="PS00061">
    <property type="entry name" value="ADH_SHORT"/>
    <property type="match status" value="1"/>
</dbReference>
<dbReference type="InterPro" id="IPR020904">
    <property type="entry name" value="Sc_DH/Rdtase_CS"/>
</dbReference>
<dbReference type="Proteomes" id="UP000600449">
    <property type="component" value="Unassembled WGS sequence"/>
</dbReference>
<dbReference type="InterPro" id="IPR036291">
    <property type="entry name" value="NAD(P)-bd_dom_sf"/>
</dbReference>
<comment type="caution">
    <text evidence="2">The sequence shown here is derived from an EMBL/GenBank/DDBJ whole genome shotgun (WGS) entry which is preliminary data.</text>
</comment>
<dbReference type="PRINTS" id="PR00081">
    <property type="entry name" value="GDHRDH"/>
</dbReference>
<dbReference type="InterPro" id="IPR002347">
    <property type="entry name" value="SDR_fam"/>
</dbReference>
<sequence>MNAITDLFDLRGQTAVVTGASSGIGAGIARLLGEAGANVVANYRRNEEGARAVVDELRQGGGEAVSVQADVSKEDDVARLFDAARDAYGTVHILVANAGLQRDAPAHEMSLDDWSKVIDVNLTGQFLCCREAIREFRSRGMVPETCPSLGKIVSISSVHQFIPWAGRVNYAASKGGIMLMMQSLAQEYAHEKIRVNGIAPGAIKTNINTSAWDDPQAERSLLEKIPYGRVGEPRDVAQAALWLASDASDYVTGETIVVDGGMALYPSFREGG</sequence>